<gene>
    <name evidence="2" type="primary">tsaB</name>
    <name evidence="2" type="ORF">GCM10023093_00270</name>
</gene>
<keyword evidence="3" id="KW-1185">Reference proteome</keyword>
<dbReference type="Proteomes" id="UP001500067">
    <property type="component" value="Unassembled WGS sequence"/>
</dbReference>
<dbReference type="Pfam" id="PF00814">
    <property type="entry name" value="TsaD"/>
    <property type="match status" value="1"/>
</dbReference>
<proteinExistence type="predicted"/>
<comment type="caution">
    <text evidence="2">The sequence shown here is derived from an EMBL/GenBank/DDBJ whole genome shotgun (WGS) entry which is preliminary data.</text>
</comment>
<dbReference type="InterPro" id="IPR022496">
    <property type="entry name" value="T6A_TsaB"/>
</dbReference>
<protein>
    <submittedName>
        <fullName evidence="2">tRNA (Adenosine(37)-N6)-threonylcarbamoyltransferase complex dimerization subunit type 1 TsaB</fullName>
    </submittedName>
</protein>
<evidence type="ECO:0000313" key="2">
    <source>
        <dbReference type="EMBL" id="GAA4459378.1"/>
    </source>
</evidence>
<dbReference type="NCBIfam" id="TIGR03725">
    <property type="entry name" value="T6A_YeaZ"/>
    <property type="match status" value="1"/>
</dbReference>
<dbReference type="EMBL" id="BAABFA010000001">
    <property type="protein sequence ID" value="GAA4459378.1"/>
    <property type="molecule type" value="Genomic_DNA"/>
</dbReference>
<evidence type="ECO:0000313" key="3">
    <source>
        <dbReference type="Proteomes" id="UP001500067"/>
    </source>
</evidence>
<organism evidence="2 3">
    <name type="scientific">Nemorincola caseinilytica</name>
    <dbReference type="NCBI Taxonomy" id="2054315"/>
    <lineage>
        <taxon>Bacteria</taxon>
        <taxon>Pseudomonadati</taxon>
        <taxon>Bacteroidota</taxon>
        <taxon>Chitinophagia</taxon>
        <taxon>Chitinophagales</taxon>
        <taxon>Chitinophagaceae</taxon>
        <taxon>Nemorincola</taxon>
    </lineage>
</organism>
<sequence>MVCADGKPVCTETNSTLRDHATAINNMISAALASAGIAMAQLAAIAVCSGPGSYTGLRIAMATAKGICYAMDIPLLLQDRLSLLALAAIQQHPTAGYIASILVARDKEYFISIHDNKFDTILAPVHMMEEDMAEMLQNRENLHITTNAAEELFFKLKVKFCSFGQNIILDNGAWAEYAYEQYDRNGNVNIANAIPLYLKSVYTHK</sequence>
<feature type="domain" description="Gcp-like" evidence="1">
    <location>
        <begin position="17"/>
        <end position="151"/>
    </location>
</feature>
<dbReference type="Gene3D" id="3.30.420.40">
    <property type="match status" value="2"/>
</dbReference>
<evidence type="ECO:0000259" key="1">
    <source>
        <dbReference type="Pfam" id="PF00814"/>
    </source>
</evidence>
<dbReference type="PANTHER" id="PTHR11735">
    <property type="entry name" value="TRNA N6-ADENOSINE THREONYLCARBAMOYLTRANSFERASE"/>
    <property type="match status" value="1"/>
</dbReference>
<accession>A0ABP8N2L4</accession>
<dbReference type="InterPro" id="IPR043129">
    <property type="entry name" value="ATPase_NBD"/>
</dbReference>
<reference evidence="3" key="1">
    <citation type="journal article" date="2019" name="Int. J. Syst. Evol. Microbiol.">
        <title>The Global Catalogue of Microorganisms (GCM) 10K type strain sequencing project: providing services to taxonomists for standard genome sequencing and annotation.</title>
        <authorList>
            <consortium name="The Broad Institute Genomics Platform"/>
            <consortium name="The Broad Institute Genome Sequencing Center for Infectious Disease"/>
            <person name="Wu L."/>
            <person name="Ma J."/>
        </authorList>
    </citation>
    <scope>NUCLEOTIDE SEQUENCE [LARGE SCALE GENOMIC DNA]</scope>
    <source>
        <strain evidence="3">JCM 32105</strain>
    </source>
</reference>
<dbReference type="PANTHER" id="PTHR11735:SF11">
    <property type="entry name" value="TRNA THREONYLCARBAMOYLADENOSINE BIOSYNTHESIS PROTEIN TSAB"/>
    <property type="match status" value="1"/>
</dbReference>
<dbReference type="SUPFAM" id="SSF53067">
    <property type="entry name" value="Actin-like ATPase domain"/>
    <property type="match status" value="1"/>
</dbReference>
<name>A0ABP8N2L4_9BACT</name>
<dbReference type="InterPro" id="IPR000905">
    <property type="entry name" value="Gcp-like_dom"/>
</dbReference>